<evidence type="ECO:0000256" key="5">
    <source>
        <dbReference type="RuleBase" id="RU361235"/>
    </source>
</evidence>
<dbReference type="Gene3D" id="3.40.50.1820">
    <property type="entry name" value="alpha/beta hydrolase"/>
    <property type="match status" value="1"/>
</dbReference>
<gene>
    <name evidence="7" type="ORF">ONB1V03_LOCUS21358</name>
</gene>
<feature type="non-terminal residue" evidence="7">
    <location>
        <position position="291"/>
    </location>
</feature>
<evidence type="ECO:0000313" key="7">
    <source>
        <dbReference type="EMBL" id="CAD7664800.1"/>
    </source>
</evidence>
<dbReference type="PROSITE" id="PS00122">
    <property type="entry name" value="CARBOXYLESTERASE_B_1"/>
    <property type="match status" value="1"/>
</dbReference>
<evidence type="ECO:0000256" key="2">
    <source>
        <dbReference type="ARBA" id="ARBA00022487"/>
    </source>
</evidence>
<protein>
    <recommendedName>
        <fullName evidence="5">Carboxylic ester hydrolase</fullName>
        <ecNumber evidence="5">3.1.1.-</ecNumber>
    </recommendedName>
</protein>
<keyword evidence="3 5" id="KW-0378">Hydrolase</keyword>
<keyword evidence="8" id="KW-1185">Reference proteome</keyword>
<evidence type="ECO:0000313" key="8">
    <source>
        <dbReference type="Proteomes" id="UP000728032"/>
    </source>
</evidence>
<dbReference type="EMBL" id="OC955910">
    <property type="protein sequence ID" value="CAD7664800.1"/>
    <property type="molecule type" value="Genomic_DNA"/>
</dbReference>
<dbReference type="InterPro" id="IPR019819">
    <property type="entry name" value="Carboxylesterase_B_CS"/>
</dbReference>
<dbReference type="PROSITE" id="PS00941">
    <property type="entry name" value="CARBOXYLESTERASE_B_2"/>
    <property type="match status" value="1"/>
</dbReference>
<feature type="domain" description="Carboxylesterase type B" evidence="6">
    <location>
        <begin position="5"/>
        <end position="286"/>
    </location>
</feature>
<dbReference type="InterPro" id="IPR029058">
    <property type="entry name" value="AB_hydrolase_fold"/>
</dbReference>
<name>A0A7R9MRN6_9ACAR</name>
<dbReference type="InterPro" id="IPR019826">
    <property type="entry name" value="Carboxylesterase_B_AS"/>
</dbReference>
<dbReference type="Proteomes" id="UP000728032">
    <property type="component" value="Unassembled WGS sequence"/>
</dbReference>
<dbReference type="SUPFAM" id="SSF53474">
    <property type="entry name" value="alpha/beta-Hydrolases"/>
    <property type="match status" value="1"/>
</dbReference>
<dbReference type="AlphaFoldDB" id="A0A7R9MRN6"/>
<dbReference type="Pfam" id="PF00135">
    <property type="entry name" value="COesterase"/>
    <property type="match status" value="1"/>
</dbReference>
<dbReference type="EMBL" id="CAJPVJ010041085">
    <property type="protein sequence ID" value="CAG2181937.1"/>
    <property type="molecule type" value="Genomic_DNA"/>
</dbReference>
<dbReference type="OrthoDB" id="6512235at2759"/>
<sequence length="291" mass="32385">YEGRDLDVFLGIPYAQPPIGDLRFKKPLPLDRKWEQPLDAQHWPPACYHNKYHQDYFNHNMSEDCLYLNIWSPVNTKSTGALKPVMFWIHGGGFVWGSSVEKFYSGEVLSALGDVVVVTINYRLNIFGLLYTGAEGPAPGNMALWDQSVALEWVVDNIRYFGGDPQRVTIFGESAGAFSVAAHILSPISRNLFTNAILMSGAPLNDRLITPRDEREREGVEKAVSLGCGVSTDGKFTPELIDCLMGQPPEKLVQEFTLDVESSVIDIIVDGEFLPESPKEMLKSGNFKKGL</sequence>
<evidence type="ECO:0000256" key="1">
    <source>
        <dbReference type="ARBA" id="ARBA00005964"/>
    </source>
</evidence>
<dbReference type="GO" id="GO:0052689">
    <property type="term" value="F:carboxylic ester hydrolase activity"/>
    <property type="evidence" value="ECO:0007669"/>
    <property type="project" value="UniProtKB-KW"/>
</dbReference>
<dbReference type="PANTHER" id="PTHR43918">
    <property type="entry name" value="ACETYLCHOLINESTERASE"/>
    <property type="match status" value="1"/>
</dbReference>
<feature type="non-terminal residue" evidence="7">
    <location>
        <position position="1"/>
    </location>
</feature>
<evidence type="ECO:0000256" key="4">
    <source>
        <dbReference type="ARBA" id="ARBA00023180"/>
    </source>
</evidence>
<reference evidence="7" key="1">
    <citation type="submission" date="2020-11" db="EMBL/GenBank/DDBJ databases">
        <authorList>
            <person name="Tran Van P."/>
        </authorList>
    </citation>
    <scope>NUCLEOTIDE SEQUENCE</scope>
</reference>
<dbReference type="PANTHER" id="PTHR43918:SF4">
    <property type="entry name" value="CARBOXYLIC ESTER HYDROLASE"/>
    <property type="match status" value="1"/>
</dbReference>
<organism evidence="7">
    <name type="scientific">Oppiella nova</name>
    <dbReference type="NCBI Taxonomy" id="334625"/>
    <lineage>
        <taxon>Eukaryota</taxon>
        <taxon>Metazoa</taxon>
        <taxon>Ecdysozoa</taxon>
        <taxon>Arthropoda</taxon>
        <taxon>Chelicerata</taxon>
        <taxon>Arachnida</taxon>
        <taxon>Acari</taxon>
        <taxon>Acariformes</taxon>
        <taxon>Sarcoptiformes</taxon>
        <taxon>Oribatida</taxon>
        <taxon>Brachypylina</taxon>
        <taxon>Oppioidea</taxon>
        <taxon>Oppiidae</taxon>
        <taxon>Oppiella</taxon>
    </lineage>
</organism>
<dbReference type="EC" id="3.1.1.-" evidence="5"/>
<evidence type="ECO:0000256" key="3">
    <source>
        <dbReference type="ARBA" id="ARBA00022801"/>
    </source>
</evidence>
<dbReference type="InterPro" id="IPR002018">
    <property type="entry name" value="CarbesteraseB"/>
</dbReference>
<accession>A0A7R9MRN6</accession>
<keyword evidence="2" id="KW-0719">Serine esterase</keyword>
<evidence type="ECO:0000259" key="6">
    <source>
        <dbReference type="Pfam" id="PF00135"/>
    </source>
</evidence>
<keyword evidence="4" id="KW-0325">Glycoprotein</keyword>
<dbReference type="InterPro" id="IPR050654">
    <property type="entry name" value="AChE-related_enzymes"/>
</dbReference>
<comment type="similarity">
    <text evidence="1 5">Belongs to the type-B carboxylesterase/lipase family.</text>
</comment>
<proteinExistence type="inferred from homology"/>